<dbReference type="GO" id="GO:0005829">
    <property type="term" value="C:cytosol"/>
    <property type="evidence" value="ECO:0007669"/>
    <property type="project" value="TreeGrafter"/>
</dbReference>
<dbReference type="PANTHER" id="PTHR34982">
    <property type="entry name" value="YOP PROTEINS TRANSLOCATION PROTEIN L"/>
    <property type="match status" value="1"/>
</dbReference>
<evidence type="ECO:0000256" key="7">
    <source>
        <dbReference type="ARBA" id="ARBA00023225"/>
    </source>
</evidence>
<evidence type="ECO:0000313" key="9">
    <source>
        <dbReference type="EMBL" id="SFP65424.1"/>
    </source>
</evidence>
<organism evidence="9 10">
    <name type="scientific">Tranquillimonas alkanivorans</name>
    <dbReference type="NCBI Taxonomy" id="441119"/>
    <lineage>
        <taxon>Bacteria</taxon>
        <taxon>Pseudomonadati</taxon>
        <taxon>Pseudomonadota</taxon>
        <taxon>Alphaproteobacteria</taxon>
        <taxon>Rhodobacterales</taxon>
        <taxon>Roseobacteraceae</taxon>
        <taxon>Tranquillimonas</taxon>
    </lineage>
</organism>
<evidence type="ECO:0000256" key="6">
    <source>
        <dbReference type="ARBA" id="ARBA00022927"/>
    </source>
</evidence>
<evidence type="ECO:0000313" key="10">
    <source>
        <dbReference type="Proteomes" id="UP000199356"/>
    </source>
</evidence>
<evidence type="ECO:0000256" key="1">
    <source>
        <dbReference type="ARBA" id="ARBA00003041"/>
    </source>
</evidence>
<keyword evidence="5" id="KW-1005">Bacterial flagellum biogenesis</keyword>
<dbReference type="Pfam" id="PF02108">
    <property type="entry name" value="FliH"/>
    <property type="match status" value="1"/>
</dbReference>
<comment type="similarity">
    <text evidence="2">Belongs to the FliH family.</text>
</comment>
<gene>
    <name evidence="9" type="ORF">SAMN04488047_11029</name>
</gene>
<proteinExistence type="inferred from homology"/>
<feature type="domain" description="Flagellar assembly protein FliH/Type III secretion system HrpE" evidence="8">
    <location>
        <begin position="70"/>
        <end position="194"/>
    </location>
</feature>
<dbReference type="InterPro" id="IPR051472">
    <property type="entry name" value="T3SS_Stator/FliH"/>
</dbReference>
<dbReference type="OrthoDB" id="7873045at2"/>
<keyword evidence="6" id="KW-0653">Protein transport</keyword>
<name>A0A1I5S3Y7_9RHOB</name>
<sequence length="225" mass="24541">MHPAFCRDFDEEHAAARAHEERAARARYTEEDLAAAIEAARAEGQEAGRAKGHAAGAAEMRDTLLARHAEALETLVPQLETLLRDAAAHRAALEAQVVDFVLSVCEQVFPEFLRTRARDRAREQVEDTLRLALGSATVRIRLAPDTLAALRPRIEAAWHERGARGPLEIIGDEGLGEGDARMEWDNGFMDYSFAEVCDRILGALRARGAGAAAEQTNTTGSMTRG</sequence>
<dbReference type="Proteomes" id="UP000199356">
    <property type="component" value="Unassembled WGS sequence"/>
</dbReference>
<evidence type="ECO:0000256" key="4">
    <source>
        <dbReference type="ARBA" id="ARBA00022448"/>
    </source>
</evidence>
<dbReference type="RefSeq" id="WP_093422573.1">
    <property type="nucleotide sequence ID" value="NZ_FOXA01000010.1"/>
</dbReference>
<keyword evidence="10" id="KW-1185">Reference proteome</keyword>
<keyword evidence="4" id="KW-0813">Transport</keyword>
<evidence type="ECO:0000256" key="5">
    <source>
        <dbReference type="ARBA" id="ARBA00022795"/>
    </source>
</evidence>
<keyword evidence="9" id="KW-0969">Cilium</keyword>
<dbReference type="EMBL" id="FOXA01000010">
    <property type="protein sequence ID" value="SFP65424.1"/>
    <property type="molecule type" value="Genomic_DNA"/>
</dbReference>
<evidence type="ECO:0000256" key="3">
    <source>
        <dbReference type="ARBA" id="ARBA00016507"/>
    </source>
</evidence>
<keyword evidence="9" id="KW-0966">Cell projection</keyword>
<evidence type="ECO:0000256" key="2">
    <source>
        <dbReference type="ARBA" id="ARBA00006602"/>
    </source>
</evidence>
<dbReference type="GO" id="GO:0015031">
    <property type="term" value="P:protein transport"/>
    <property type="evidence" value="ECO:0007669"/>
    <property type="project" value="UniProtKB-KW"/>
</dbReference>
<evidence type="ECO:0000259" key="8">
    <source>
        <dbReference type="Pfam" id="PF02108"/>
    </source>
</evidence>
<accession>A0A1I5S3Y7</accession>
<dbReference type="AlphaFoldDB" id="A0A1I5S3Y7"/>
<dbReference type="PANTHER" id="PTHR34982:SF1">
    <property type="entry name" value="FLAGELLAR ASSEMBLY PROTEIN FLIH"/>
    <property type="match status" value="1"/>
</dbReference>
<dbReference type="GO" id="GO:0044781">
    <property type="term" value="P:bacterial-type flagellum organization"/>
    <property type="evidence" value="ECO:0007669"/>
    <property type="project" value="UniProtKB-KW"/>
</dbReference>
<comment type="function">
    <text evidence="1">Needed for flagellar regrowth and assembly.</text>
</comment>
<reference evidence="9 10" key="1">
    <citation type="submission" date="2016-10" db="EMBL/GenBank/DDBJ databases">
        <authorList>
            <person name="de Groot N.N."/>
        </authorList>
    </citation>
    <scope>NUCLEOTIDE SEQUENCE [LARGE SCALE GENOMIC DNA]</scope>
    <source>
        <strain evidence="9 10">DSM 19547</strain>
    </source>
</reference>
<protein>
    <recommendedName>
        <fullName evidence="3">Flagellar assembly protein FliH</fullName>
    </recommendedName>
</protein>
<keyword evidence="7" id="KW-1006">Bacterial flagellum protein export</keyword>
<dbReference type="STRING" id="441119.SAMN04488047_11029"/>
<keyword evidence="9" id="KW-0282">Flagellum</keyword>
<dbReference type="InterPro" id="IPR018035">
    <property type="entry name" value="Flagellar_FliH/T3SS_HrpE"/>
</dbReference>